<dbReference type="Pfam" id="PF16589">
    <property type="entry name" value="BRCT_2"/>
    <property type="match status" value="1"/>
</dbReference>
<evidence type="ECO:0000256" key="3">
    <source>
        <dbReference type="ARBA" id="ARBA00020399"/>
    </source>
</evidence>
<dbReference type="PROSITE" id="PS50173">
    <property type="entry name" value="UMUC"/>
    <property type="match status" value="1"/>
</dbReference>
<dbReference type="GO" id="GO:0070987">
    <property type="term" value="P:error-free translesion synthesis"/>
    <property type="evidence" value="ECO:0007669"/>
    <property type="project" value="TreeGrafter"/>
</dbReference>
<dbReference type="PANTHER" id="PTHR45990">
    <property type="entry name" value="DNA REPAIR PROTEIN REV1"/>
    <property type="match status" value="1"/>
</dbReference>
<dbReference type="InterPro" id="IPR001357">
    <property type="entry name" value="BRCT_dom"/>
</dbReference>
<dbReference type="GO" id="GO:0005634">
    <property type="term" value="C:nucleus"/>
    <property type="evidence" value="ECO:0007669"/>
    <property type="project" value="UniProtKB-SubCell"/>
</dbReference>
<feature type="region of interest" description="Disordered" evidence="15">
    <location>
        <begin position="766"/>
        <end position="818"/>
    </location>
</feature>
<feature type="binding site" evidence="14">
    <location>
        <position position="405"/>
    </location>
    <ligand>
        <name>Mg(2+)</name>
        <dbReference type="ChEBI" id="CHEBI:18420"/>
        <label>1</label>
    </ligand>
</feature>
<protein>
    <recommendedName>
        <fullName evidence="3 13">DNA repair protein REV1</fullName>
        <ecNumber evidence="13">2.7.7.-</ecNumber>
    </recommendedName>
</protein>
<comment type="function">
    <text evidence="13">Deoxycytidyl transferase involved in DNA repair. Transfers a dCMP residue from dCTP to the 3'-end of a DNA primer in a template-dependent reaction. May assist in the first step in the bypass of abasic lesions by the insertion of a nucleotide opposite the lesion. Required for normal induction of mutations by physical and chemical agents.</text>
</comment>
<feature type="compositionally biased region" description="Low complexity" evidence="15">
    <location>
        <begin position="805"/>
        <end position="818"/>
    </location>
</feature>
<dbReference type="GO" id="GO:0042276">
    <property type="term" value="P:error-prone translesion synthesis"/>
    <property type="evidence" value="ECO:0007669"/>
    <property type="project" value="InterPro"/>
</dbReference>
<dbReference type="CDD" id="cd17719">
    <property type="entry name" value="BRCT_Rev1"/>
    <property type="match status" value="1"/>
</dbReference>
<feature type="binding site" evidence="14">
    <location>
        <position position="404"/>
    </location>
    <ligand>
        <name>Mg(2+)</name>
        <dbReference type="ChEBI" id="CHEBI:18420"/>
        <label>1</label>
    </ligand>
</feature>
<evidence type="ECO:0000313" key="18">
    <source>
        <dbReference type="EMBL" id="CAH1782812.1"/>
    </source>
</evidence>
<comment type="subcellular location">
    <subcellularLocation>
        <location evidence="1 13">Nucleus</location>
    </subcellularLocation>
</comment>
<dbReference type="GO" id="GO:0003887">
    <property type="term" value="F:DNA-directed DNA polymerase activity"/>
    <property type="evidence" value="ECO:0007669"/>
    <property type="project" value="InterPro"/>
</dbReference>
<evidence type="ECO:0000256" key="15">
    <source>
        <dbReference type="SAM" id="MobiDB-lite"/>
    </source>
</evidence>
<evidence type="ECO:0000256" key="4">
    <source>
        <dbReference type="ARBA" id="ARBA00022634"/>
    </source>
</evidence>
<dbReference type="PANTHER" id="PTHR45990:SF1">
    <property type="entry name" value="DNA REPAIR PROTEIN REV1"/>
    <property type="match status" value="1"/>
</dbReference>
<dbReference type="EMBL" id="CAIIXF020000005">
    <property type="protein sequence ID" value="CAH1782812.1"/>
    <property type="molecule type" value="Genomic_DNA"/>
</dbReference>
<dbReference type="InterPro" id="IPR053848">
    <property type="entry name" value="IMS_HHH_1"/>
</dbReference>
<evidence type="ECO:0000256" key="1">
    <source>
        <dbReference type="ARBA" id="ARBA00004123"/>
    </source>
</evidence>
<dbReference type="SUPFAM" id="SSF100879">
    <property type="entry name" value="Lesion bypass DNA polymerase (Y-family), little finger domain"/>
    <property type="match status" value="1"/>
</dbReference>
<name>A0A8S4NPV1_OWEFU</name>
<feature type="region of interest" description="Disordered" evidence="15">
    <location>
        <begin position="697"/>
        <end position="730"/>
    </location>
</feature>
<evidence type="ECO:0000256" key="9">
    <source>
        <dbReference type="ARBA" id="ARBA00022842"/>
    </source>
</evidence>
<evidence type="ECO:0000313" key="19">
    <source>
        <dbReference type="Proteomes" id="UP000749559"/>
    </source>
</evidence>
<dbReference type="InterPro" id="IPR038401">
    <property type="entry name" value="Rev1_C_sf"/>
</dbReference>
<dbReference type="CDD" id="cd01701">
    <property type="entry name" value="PolY_Rev1"/>
    <property type="match status" value="1"/>
</dbReference>
<sequence>MSKRGRRGGARSRNDGWEESGGYMAAKKCKLDIQYNEMVSLEQTKEGTSSNIFNGISIYVNGYTKPSSDELKRLMMLHGGKYCHFFSKTNCSHVIANNLPDSKVKDWKYVKTVKPEWVTDSIKAGKQLSCTPYTLYVAPSVMQPTINFAKVSEDQRHMSETATVCKAQSVCNTSTHVPSTNVQKVNQNAQTKDSRNEGFIKEFYDNSRLHLISTLGAEFKDFVTKLHQTGEKVFPGRQRLLEHGIYAQSPSKQEQVIMHIDMDSFFVSVGLRNRPDLVGKPVAVTHSKGKMVQPREGTDFEYELSHWKGFSLSGNTNLDADTKQELVRSSVELEKSVSMAEIASCSYEARQAGVKNGMFMGPARKLCPNLVPIPYEFEGYREVAHILYNVVASYTHHIEAISCDEMFIDCTDILQSTGISEEQLASTIRDEVKDKTGCNASIGIGPNILIARMATRVAKPNGQHLVHIDDIQHFIAKQLAKDLPGVGRKTCIKLQALGVTTCSDLQAISLAKLQKEFGAKLSESLFEFARGKDDRPIQMEKERKSVSAEVNYGIRFKEQTEVTRFINDLAEEVQTRLRRLELKGRTLTLKLKVRKSDAPKETIKFLGHGICDSIAKSTQLISPTDDAQSISKQCLALIKILNVEPEDYRGVGIQISRLERNDKLASKSASILKYMKQGTNIPDTASVHIPKVLPDLPTLKLDNPEPGGHASVPKQAKTPTGIAAQGSSDYMVSPSQIDENVLQELPKDIQDQIRKEMRLHQMKKINTAAGGKQTQEDVVPKQETLSISSLRQSPTIKSPKKKSPSKNSPKIFKVPKGSKVVKKKKLSPKKIVFQDPNQHEIPPPVRHNKTSIDVSIKPVVSSQPEEIEFCGARSINEVKLLIKEWLYNTDTPLQEDILMLVEYLVQLVVAKNLEEVYLLSKFLHRHVLRIDTGEWKRAVDIIEQKVNDVIHSIYSSKLKLSN</sequence>
<dbReference type="SMART" id="SM00292">
    <property type="entry name" value="BRCT"/>
    <property type="match status" value="1"/>
</dbReference>
<keyword evidence="11 13" id="KW-0234">DNA repair</keyword>
<dbReference type="InterPro" id="IPR031991">
    <property type="entry name" value="Rev1_C"/>
</dbReference>
<dbReference type="Gene3D" id="1.20.58.1280">
    <property type="entry name" value="DNA repair protein Rev1, C-terminal domain"/>
    <property type="match status" value="1"/>
</dbReference>
<accession>A0A8S4NPV1</accession>
<dbReference type="Pfam" id="PF16727">
    <property type="entry name" value="REV1_C"/>
    <property type="match status" value="1"/>
</dbReference>
<dbReference type="SUPFAM" id="SSF56672">
    <property type="entry name" value="DNA/RNA polymerases"/>
    <property type="match status" value="1"/>
</dbReference>
<dbReference type="InterPro" id="IPR036420">
    <property type="entry name" value="BRCT_dom_sf"/>
</dbReference>
<proteinExistence type="inferred from homology"/>
<dbReference type="AlphaFoldDB" id="A0A8S4NPV1"/>
<keyword evidence="10 13" id="KW-0238">DNA-binding</keyword>
<dbReference type="Gene3D" id="3.40.50.10190">
    <property type="entry name" value="BRCT domain"/>
    <property type="match status" value="1"/>
</dbReference>
<dbReference type="InterPro" id="IPR043502">
    <property type="entry name" value="DNA/RNA_pol_sf"/>
</dbReference>
<keyword evidence="8 13" id="KW-0227">DNA damage</keyword>
<evidence type="ECO:0000256" key="12">
    <source>
        <dbReference type="ARBA" id="ARBA00023242"/>
    </source>
</evidence>
<dbReference type="FunFam" id="3.30.1490.100:FF:000001">
    <property type="entry name" value="DNA repair protein REV1"/>
    <property type="match status" value="1"/>
</dbReference>
<comment type="similarity">
    <text evidence="2 13">Belongs to the DNA polymerase type-Y family.</text>
</comment>
<comment type="caution">
    <text evidence="18">The sequence shown here is derived from an EMBL/GenBank/DDBJ whole genome shotgun (WGS) entry which is preliminary data.</text>
</comment>
<evidence type="ECO:0000256" key="5">
    <source>
        <dbReference type="ARBA" id="ARBA00022679"/>
    </source>
</evidence>
<dbReference type="Proteomes" id="UP000749559">
    <property type="component" value="Unassembled WGS sequence"/>
</dbReference>
<dbReference type="FunFam" id="3.40.50.10190:FF:000011">
    <property type="entry name" value="DNA repair protein REV1"/>
    <property type="match status" value="1"/>
</dbReference>
<dbReference type="EC" id="2.7.7.-" evidence="13"/>
<dbReference type="Gene3D" id="3.40.1170.60">
    <property type="match status" value="1"/>
</dbReference>
<reference evidence="18" key="1">
    <citation type="submission" date="2022-03" db="EMBL/GenBank/DDBJ databases">
        <authorList>
            <person name="Martin C."/>
        </authorList>
    </citation>
    <scope>NUCLEOTIDE SEQUENCE</scope>
</reference>
<dbReference type="FunFam" id="3.40.1170.60:FF:000005">
    <property type="entry name" value="DNA repair protein REV1"/>
    <property type="match status" value="1"/>
</dbReference>
<keyword evidence="19" id="KW-1185">Reference proteome</keyword>
<evidence type="ECO:0000256" key="8">
    <source>
        <dbReference type="ARBA" id="ARBA00022763"/>
    </source>
</evidence>
<evidence type="ECO:0000256" key="14">
    <source>
        <dbReference type="PIRSR" id="PIRSR036573-2"/>
    </source>
</evidence>
<gene>
    <name evidence="18" type="ORF">OFUS_LOCUS9221</name>
</gene>
<dbReference type="InterPro" id="IPR017961">
    <property type="entry name" value="DNA_pol_Y-fam_little_finger"/>
</dbReference>
<evidence type="ECO:0000256" key="2">
    <source>
        <dbReference type="ARBA" id="ARBA00010945"/>
    </source>
</evidence>
<evidence type="ECO:0000256" key="13">
    <source>
        <dbReference type="PIRNR" id="PIRNR036573"/>
    </source>
</evidence>
<evidence type="ECO:0000256" key="7">
    <source>
        <dbReference type="ARBA" id="ARBA00022723"/>
    </source>
</evidence>
<comment type="cofactor">
    <cofactor evidence="14">
        <name>Mg(2+)</name>
        <dbReference type="ChEBI" id="CHEBI:18420"/>
    </cofactor>
    <text evidence="14">Binds 2 magnesium ions.</text>
</comment>
<keyword evidence="5 13" id="KW-0808">Transferase</keyword>
<dbReference type="Pfam" id="PF21999">
    <property type="entry name" value="IMS_HHH_1"/>
    <property type="match status" value="1"/>
</dbReference>
<dbReference type="Pfam" id="PF11799">
    <property type="entry name" value="IMS_C"/>
    <property type="match status" value="1"/>
</dbReference>
<dbReference type="Gene3D" id="1.10.150.20">
    <property type="entry name" value="5' to 3' exonuclease, C-terminal subdomain"/>
    <property type="match status" value="1"/>
</dbReference>
<dbReference type="PROSITE" id="PS50172">
    <property type="entry name" value="BRCT"/>
    <property type="match status" value="1"/>
</dbReference>
<feature type="compositionally biased region" description="Polar residues" evidence="15">
    <location>
        <begin position="783"/>
        <end position="792"/>
    </location>
</feature>
<dbReference type="InterPro" id="IPR043128">
    <property type="entry name" value="Rev_trsase/Diguanyl_cyclase"/>
</dbReference>
<dbReference type="GO" id="GO:0046872">
    <property type="term" value="F:metal ion binding"/>
    <property type="evidence" value="ECO:0007669"/>
    <property type="project" value="UniProtKB-KW"/>
</dbReference>
<dbReference type="Gene3D" id="3.30.1490.100">
    <property type="entry name" value="DNA polymerase, Y-family, little finger domain"/>
    <property type="match status" value="1"/>
</dbReference>
<dbReference type="Pfam" id="PF00817">
    <property type="entry name" value="IMS"/>
    <property type="match status" value="1"/>
</dbReference>
<evidence type="ECO:0000256" key="11">
    <source>
        <dbReference type="ARBA" id="ARBA00023204"/>
    </source>
</evidence>
<dbReference type="Gene3D" id="6.10.250.1630">
    <property type="match status" value="1"/>
</dbReference>
<evidence type="ECO:0000259" key="16">
    <source>
        <dbReference type="PROSITE" id="PS50172"/>
    </source>
</evidence>
<keyword evidence="9 14" id="KW-0460">Magnesium</keyword>
<dbReference type="InterPro" id="IPR012112">
    <property type="entry name" value="REV1"/>
</dbReference>
<feature type="domain" description="UmuC" evidence="17">
    <location>
        <begin position="257"/>
        <end position="487"/>
    </location>
</feature>
<feature type="binding site" evidence="14">
    <location>
        <position position="261"/>
    </location>
    <ligand>
        <name>Mg(2+)</name>
        <dbReference type="ChEBI" id="CHEBI:18420"/>
        <label>1</label>
    </ligand>
</feature>
<dbReference type="GO" id="GO:0003684">
    <property type="term" value="F:damaged DNA binding"/>
    <property type="evidence" value="ECO:0007669"/>
    <property type="project" value="UniProtKB-UniRule"/>
</dbReference>
<evidence type="ECO:0000256" key="10">
    <source>
        <dbReference type="ARBA" id="ARBA00023125"/>
    </source>
</evidence>
<dbReference type="GO" id="GO:0006281">
    <property type="term" value="P:DNA repair"/>
    <property type="evidence" value="ECO:0007669"/>
    <property type="project" value="UniProtKB-KW"/>
</dbReference>
<dbReference type="InterPro" id="IPR001126">
    <property type="entry name" value="UmuC"/>
</dbReference>
<feature type="domain" description="BRCT" evidence="16">
    <location>
        <begin position="48"/>
        <end position="135"/>
    </location>
</feature>
<dbReference type="Gene3D" id="3.30.70.270">
    <property type="match status" value="2"/>
</dbReference>
<evidence type="ECO:0000259" key="17">
    <source>
        <dbReference type="PROSITE" id="PS50173"/>
    </source>
</evidence>
<dbReference type="InterPro" id="IPR036775">
    <property type="entry name" value="DNA_pol_Y-fam_lit_finger_sf"/>
</dbReference>
<dbReference type="OrthoDB" id="427711at2759"/>
<organism evidence="18 19">
    <name type="scientific">Owenia fusiformis</name>
    <name type="common">Polychaete worm</name>
    <dbReference type="NCBI Taxonomy" id="6347"/>
    <lineage>
        <taxon>Eukaryota</taxon>
        <taxon>Metazoa</taxon>
        <taxon>Spiralia</taxon>
        <taxon>Lophotrochozoa</taxon>
        <taxon>Annelida</taxon>
        <taxon>Polychaeta</taxon>
        <taxon>Sedentaria</taxon>
        <taxon>Canalipalpata</taxon>
        <taxon>Sabellida</taxon>
        <taxon>Oweniida</taxon>
        <taxon>Oweniidae</taxon>
        <taxon>Owenia</taxon>
    </lineage>
</organism>
<keyword evidence="4 13" id="KW-0237">DNA synthesis</keyword>
<keyword evidence="12 13" id="KW-0539">Nucleus</keyword>
<dbReference type="GO" id="GO:0017125">
    <property type="term" value="F:deoxycytidyl transferase activity"/>
    <property type="evidence" value="ECO:0007669"/>
    <property type="project" value="TreeGrafter"/>
</dbReference>
<dbReference type="PIRSF" id="PIRSF036573">
    <property type="entry name" value="REV1"/>
    <property type="match status" value="1"/>
</dbReference>
<keyword evidence="7 14" id="KW-0479">Metal-binding</keyword>
<evidence type="ECO:0000256" key="6">
    <source>
        <dbReference type="ARBA" id="ARBA00022695"/>
    </source>
</evidence>
<dbReference type="Gene3D" id="6.10.250.1490">
    <property type="match status" value="1"/>
</dbReference>
<dbReference type="SUPFAM" id="SSF52113">
    <property type="entry name" value="BRCT domain"/>
    <property type="match status" value="1"/>
</dbReference>
<keyword evidence="6 13" id="KW-0548">Nucleotidyltransferase</keyword>